<dbReference type="Proteomes" id="UP000683925">
    <property type="component" value="Unassembled WGS sequence"/>
</dbReference>
<evidence type="ECO:0000313" key="2">
    <source>
        <dbReference type="Proteomes" id="UP000683925"/>
    </source>
</evidence>
<dbReference type="EMBL" id="CAJJDP010000117">
    <property type="protein sequence ID" value="CAD8198799.1"/>
    <property type="molecule type" value="Genomic_DNA"/>
</dbReference>
<gene>
    <name evidence="1" type="ORF">POCTA_138.1.T1170193</name>
</gene>
<protein>
    <submittedName>
        <fullName evidence="1">Uncharacterized protein</fullName>
    </submittedName>
</protein>
<proteinExistence type="predicted"/>
<dbReference type="AlphaFoldDB" id="A0A8S1XCY7"/>
<accession>A0A8S1XCY7</accession>
<organism evidence="1 2">
    <name type="scientific">Paramecium octaurelia</name>
    <dbReference type="NCBI Taxonomy" id="43137"/>
    <lineage>
        <taxon>Eukaryota</taxon>
        <taxon>Sar</taxon>
        <taxon>Alveolata</taxon>
        <taxon>Ciliophora</taxon>
        <taxon>Intramacronucleata</taxon>
        <taxon>Oligohymenophorea</taxon>
        <taxon>Peniculida</taxon>
        <taxon>Parameciidae</taxon>
        <taxon>Paramecium</taxon>
    </lineage>
</organism>
<sequence>MIEREENLIIRNNRYNGNKLVYNDMIKIWITFGQKKTQFYLGFNKFKFIYAIHTGLDLLIKINQNVISNVLKIIHFAGGGCVLVNQLKSGISQSDNQDLYNFFNKFYFYVEKICTKAVVAADSSESQEIMIALQWFIFQEENIYNLNKNAQSVVKSYDLILKGIKKLLKSCLICIRTDSFKCLYILQITASLSKVIFSFHVLNEKRFMKCDLQQEFLDISDELRQQMQIEKNDLIQNEMEVYLFLTKTSFEISPNNGKEKEKILQGCLYGQTRNCLNHYFREPVLFKNCMRQATIENNLKFIFKLICCNGKQLVILRMINFNIQMKFFYRLSKYMIRCKKFKFMVISLSLGVNDWKNHILLSTYNQKEIISADKFFQLWIKSRLNLE</sequence>
<reference evidence="1" key="1">
    <citation type="submission" date="2021-01" db="EMBL/GenBank/DDBJ databases">
        <authorList>
            <consortium name="Genoscope - CEA"/>
            <person name="William W."/>
        </authorList>
    </citation>
    <scope>NUCLEOTIDE SEQUENCE</scope>
</reference>
<evidence type="ECO:0000313" key="1">
    <source>
        <dbReference type="EMBL" id="CAD8198799.1"/>
    </source>
</evidence>
<comment type="caution">
    <text evidence="1">The sequence shown here is derived from an EMBL/GenBank/DDBJ whole genome shotgun (WGS) entry which is preliminary data.</text>
</comment>
<name>A0A8S1XCY7_PAROT</name>
<keyword evidence="2" id="KW-1185">Reference proteome</keyword>